<evidence type="ECO:0000256" key="1">
    <source>
        <dbReference type="ARBA" id="ARBA00004141"/>
    </source>
</evidence>
<comment type="subcellular location">
    <subcellularLocation>
        <location evidence="2">Cell membrane</location>
    </subcellularLocation>
    <subcellularLocation>
        <location evidence="1">Membrane</location>
        <topology evidence="1">Multi-pass membrane protein</topology>
    </subcellularLocation>
</comment>
<dbReference type="PANTHER" id="PTHR30576">
    <property type="entry name" value="COLANIC BIOSYNTHESIS UDP-GLUCOSE LIPID CARRIER TRANSFERASE"/>
    <property type="match status" value="1"/>
</dbReference>
<dbReference type="InterPro" id="IPR017475">
    <property type="entry name" value="EPS_sugar_tfrase"/>
</dbReference>
<keyword evidence="7" id="KW-1133">Transmembrane helix</keyword>
<dbReference type="GO" id="GO:0016780">
    <property type="term" value="F:phosphotransferase activity, for other substituted phosphate groups"/>
    <property type="evidence" value="ECO:0007669"/>
    <property type="project" value="TreeGrafter"/>
</dbReference>
<evidence type="ECO:0000256" key="7">
    <source>
        <dbReference type="ARBA" id="ARBA00022989"/>
    </source>
</evidence>
<evidence type="ECO:0000259" key="9">
    <source>
        <dbReference type="Pfam" id="PF02397"/>
    </source>
</evidence>
<evidence type="ECO:0000313" key="11">
    <source>
        <dbReference type="Proteomes" id="UP000462362"/>
    </source>
</evidence>
<dbReference type="AlphaFoldDB" id="A0A6I3S6T7"/>
<dbReference type="InterPro" id="IPR003362">
    <property type="entry name" value="Bact_transf"/>
</dbReference>
<name>A0A6I3S6T7_9BURK</name>
<keyword evidence="6" id="KW-0812">Transmembrane</keyword>
<keyword evidence="8" id="KW-0472">Membrane</keyword>
<dbReference type="Gene3D" id="3.40.50.720">
    <property type="entry name" value="NAD(P)-binding Rossmann-like Domain"/>
    <property type="match status" value="1"/>
</dbReference>
<comment type="caution">
    <text evidence="10">The sequence shown here is derived from an EMBL/GenBank/DDBJ whole genome shotgun (WGS) entry which is preliminary data.</text>
</comment>
<evidence type="ECO:0000256" key="8">
    <source>
        <dbReference type="ARBA" id="ARBA00023136"/>
    </source>
</evidence>
<protein>
    <submittedName>
        <fullName evidence="10">Undecaprenyl-phosphate galactose phosphotransferase WbaP</fullName>
    </submittedName>
</protein>
<feature type="domain" description="Bacterial sugar transferase" evidence="9">
    <location>
        <begin position="285"/>
        <end position="476"/>
    </location>
</feature>
<reference evidence="10 11" key="1">
    <citation type="journal article" date="2019" name="Nat. Med.">
        <title>A library of human gut bacterial isolates paired with longitudinal multiomics data enables mechanistic microbiome research.</title>
        <authorList>
            <person name="Poyet M."/>
            <person name="Groussin M."/>
            <person name="Gibbons S.M."/>
            <person name="Avila-Pacheco J."/>
            <person name="Jiang X."/>
            <person name="Kearney S.M."/>
            <person name="Perrotta A.R."/>
            <person name="Berdy B."/>
            <person name="Zhao S."/>
            <person name="Lieberman T.D."/>
            <person name="Swanson P.K."/>
            <person name="Smith M."/>
            <person name="Roesemann S."/>
            <person name="Alexander J.E."/>
            <person name="Rich S.A."/>
            <person name="Livny J."/>
            <person name="Vlamakis H."/>
            <person name="Clish C."/>
            <person name="Bullock K."/>
            <person name="Deik A."/>
            <person name="Scott J."/>
            <person name="Pierce K.A."/>
            <person name="Xavier R.J."/>
            <person name="Alm E.J."/>
        </authorList>
    </citation>
    <scope>NUCLEOTIDE SEQUENCE [LARGE SCALE GENOMIC DNA]</scope>
    <source>
        <strain evidence="10 11">BIOML-A2</strain>
    </source>
</reference>
<evidence type="ECO:0000256" key="5">
    <source>
        <dbReference type="ARBA" id="ARBA00022679"/>
    </source>
</evidence>
<organism evidence="10 11">
    <name type="scientific">Parasutterella excrementihominis</name>
    <dbReference type="NCBI Taxonomy" id="487175"/>
    <lineage>
        <taxon>Bacteria</taxon>
        <taxon>Pseudomonadati</taxon>
        <taxon>Pseudomonadota</taxon>
        <taxon>Betaproteobacteria</taxon>
        <taxon>Burkholderiales</taxon>
        <taxon>Sutterellaceae</taxon>
        <taxon>Parasutterella</taxon>
    </lineage>
</organism>
<comment type="similarity">
    <text evidence="3">Belongs to the bacterial sugar transferase family.</text>
</comment>
<dbReference type="NCBIfam" id="TIGR03022">
    <property type="entry name" value="WbaP_sugtrans"/>
    <property type="match status" value="1"/>
</dbReference>
<keyword evidence="5 10" id="KW-0808">Transferase</keyword>
<dbReference type="InterPro" id="IPR017472">
    <property type="entry name" value="Undecaprenyl-P_galact_Ptfrase"/>
</dbReference>
<dbReference type="NCBIfam" id="TIGR03025">
    <property type="entry name" value="EPS_sugtrans"/>
    <property type="match status" value="1"/>
</dbReference>
<sequence length="483" mass="55156">MANPSISFTDRYSSTLQPLLLLATDYLAIIIAEWCAVGGRDIVLELLGRKNDWFELNNFYFYLFVPLIFMVFLHWGRTYIRLLSIGEMIRRTFYSVIYAIVVSIVVLFIAGKAPVVSRLFIAFLGCFVFVFVCGSRLLVRYLCNRANILLEPTIIIGSDDTAKRVLNYSATNSFFGIKVVGIIDDKTSGTALEGKYPRLGSTDKAARIILRTGVQNILILAPRMDKRRLYTLIDEIFPLVKNISFVPETEELPVSNMEMHRLYSENLVVISVKNNLSRWYNQFLKRAFDLSVATVGTIAISPILLGIAIAIKASSPGPAFYAHRRIGKDGIHFNCYKFRSMVVDSDRRLQEYLRANPEAAKEWEETHKLKHDPRVTKIGAFLRKTSLDELPQLFNVIRGQMSLVGPRPIVDEEVIKYDVFFSDYTMVRPGMTGLWQTSGRSDTSYSRRVRLDAWYVRNWNIWLDISLLVKTVRVVLSSRSGAY</sequence>
<proteinExistence type="inferred from homology"/>
<dbReference type="Pfam" id="PF02397">
    <property type="entry name" value="Bac_transf"/>
    <property type="match status" value="1"/>
</dbReference>
<dbReference type="GO" id="GO:0000271">
    <property type="term" value="P:polysaccharide biosynthetic process"/>
    <property type="evidence" value="ECO:0007669"/>
    <property type="project" value="InterPro"/>
</dbReference>
<dbReference type="GO" id="GO:0005886">
    <property type="term" value="C:plasma membrane"/>
    <property type="evidence" value="ECO:0007669"/>
    <property type="project" value="UniProtKB-SubCell"/>
</dbReference>
<keyword evidence="4" id="KW-1003">Cell membrane</keyword>
<evidence type="ECO:0000256" key="6">
    <source>
        <dbReference type="ARBA" id="ARBA00022692"/>
    </source>
</evidence>
<evidence type="ECO:0000256" key="2">
    <source>
        <dbReference type="ARBA" id="ARBA00004236"/>
    </source>
</evidence>
<dbReference type="Pfam" id="PF13727">
    <property type="entry name" value="CoA_binding_3"/>
    <property type="match status" value="1"/>
</dbReference>
<evidence type="ECO:0000256" key="4">
    <source>
        <dbReference type="ARBA" id="ARBA00022475"/>
    </source>
</evidence>
<accession>A0A6I3S6T7</accession>
<dbReference type="RefSeq" id="WP_022100387.1">
    <property type="nucleotide sequence ID" value="NZ_CAMLVM010000009.1"/>
</dbReference>
<gene>
    <name evidence="10" type="primary">wbaP</name>
    <name evidence="10" type="ORF">GMD42_03655</name>
</gene>
<dbReference type="PANTHER" id="PTHR30576:SF4">
    <property type="entry name" value="UNDECAPRENYL-PHOSPHATE GALACTOSE PHOSPHOTRANSFERASE"/>
    <property type="match status" value="1"/>
</dbReference>
<evidence type="ECO:0000256" key="3">
    <source>
        <dbReference type="ARBA" id="ARBA00006464"/>
    </source>
</evidence>
<evidence type="ECO:0000313" key="10">
    <source>
        <dbReference type="EMBL" id="MTU42733.1"/>
    </source>
</evidence>
<dbReference type="EMBL" id="WNCL01000007">
    <property type="protein sequence ID" value="MTU42733.1"/>
    <property type="molecule type" value="Genomic_DNA"/>
</dbReference>
<dbReference type="Proteomes" id="UP000462362">
    <property type="component" value="Unassembled WGS sequence"/>
</dbReference>